<protein>
    <submittedName>
        <fullName evidence="5">FAD linked oxidase domain protein</fullName>
    </submittedName>
</protein>
<organism evidence="5 6">
    <name type="scientific">Hirschia baltica (strain ATCC 49814 / DSM 5838 / IFAM 1418)</name>
    <dbReference type="NCBI Taxonomy" id="582402"/>
    <lineage>
        <taxon>Bacteria</taxon>
        <taxon>Pseudomonadati</taxon>
        <taxon>Pseudomonadota</taxon>
        <taxon>Alphaproteobacteria</taxon>
        <taxon>Hyphomonadales</taxon>
        <taxon>Hyphomonadaceae</taxon>
        <taxon>Hirschia</taxon>
    </lineage>
</organism>
<dbReference type="KEGG" id="hba:Hbal_1147"/>
<dbReference type="InterPro" id="IPR004113">
    <property type="entry name" value="FAD-bd_oxidored_4_C"/>
</dbReference>
<dbReference type="InterPro" id="IPR016171">
    <property type="entry name" value="Vanillyl_alc_oxidase_C-sub2"/>
</dbReference>
<dbReference type="PANTHER" id="PTHR43716">
    <property type="entry name" value="D-2-HYDROXYGLUTARATE DEHYDROGENASE, MITOCHONDRIAL"/>
    <property type="match status" value="1"/>
</dbReference>
<reference evidence="6" key="1">
    <citation type="journal article" date="2011" name="J. Bacteriol.">
        <title>Genome sequences of eight morphologically diverse alphaproteobacteria.</title>
        <authorList>
            <consortium name="US DOE Joint Genome Institute"/>
            <person name="Brown P.J."/>
            <person name="Kysela D.T."/>
            <person name="Buechlein A."/>
            <person name="Hemmerich C."/>
            <person name="Brun Y.V."/>
        </authorList>
    </citation>
    <scope>NUCLEOTIDE SEQUENCE [LARGE SCALE GENOMIC DNA]</scope>
    <source>
        <strain evidence="6">ATCC 49814 / DSM 5838 / IFAM 1418</strain>
    </source>
</reference>
<sequence length="474" mass="51240">MTDNPLKIEFIEQAKQILGPLGFIDAPEDMDNYLSDWRGRMKGNAPFVARPETVEQVSAFMTLCAEYGVAITPQGGNTGLVLGGLPNGEVLLSTKRLRAVRDIDPLNDSVTVEAGIILAELQEIVAKENRLFPLSLAAEGEAQIGGLISTNAGGVAVLKYGMMRDLVLGLEVVMPDGRIWNGLTGLRKDNTAYDLKQLFIGAEGTLGVITAATLKMMPRPAVKMVSWLCVESPAKAVELLALAKAETGGAVSSFELMPRIGVDFVLEQMPDTRDPHPDAKSPWYVLMEISFPREEGARNVLEGLLEKALEAEIVTDGVLAESETQAFEIWKIRETLPLAEKAFGKAVKHDVSVPVSALPGFIQEANKLVYAIAPNANIISFGHVGDGNMHYNVAPPEGVDDVEFSKEYGPALTKAVHDLVCEMSGSISAEHGIGTMKRDELAERVSGVELDMLRAVKRALDPENRMNPNRVVGI</sequence>
<dbReference type="Gene3D" id="3.30.43.10">
    <property type="entry name" value="Uridine Diphospho-n-acetylenolpyruvylglucosamine Reductase, domain 2"/>
    <property type="match status" value="1"/>
</dbReference>
<dbReference type="SUPFAM" id="SSF56176">
    <property type="entry name" value="FAD-binding/transporter-associated domain-like"/>
    <property type="match status" value="1"/>
</dbReference>
<dbReference type="InterPro" id="IPR036318">
    <property type="entry name" value="FAD-bd_PCMH-like_sf"/>
</dbReference>
<dbReference type="Gene3D" id="3.30.70.2740">
    <property type="match status" value="1"/>
</dbReference>
<dbReference type="PANTHER" id="PTHR43716:SF2">
    <property type="entry name" value="BLL6224 PROTEIN"/>
    <property type="match status" value="1"/>
</dbReference>
<dbReference type="GO" id="GO:0071949">
    <property type="term" value="F:FAD binding"/>
    <property type="evidence" value="ECO:0007669"/>
    <property type="project" value="InterPro"/>
</dbReference>
<dbReference type="GO" id="GO:0022904">
    <property type="term" value="P:respiratory electron transport chain"/>
    <property type="evidence" value="ECO:0007669"/>
    <property type="project" value="TreeGrafter"/>
</dbReference>
<dbReference type="Gene3D" id="3.30.465.10">
    <property type="match status" value="1"/>
</dbReference>
<gene>
    <name evidence="5" type="ordered locus">Hbal_1147</name>
</gene>
<dbReference type="SUPFAM" id="SSF55103">
    <property type="entry name" value="FAD-linked oxidases, C-terminal domain"/>
    <property type="match status" value="1"/>
</dbReference>
<dbReference type="InterPro" id="IPR016169">
    <property type="entry name" value="FAD-bd_PCMH_sub2"/>
</dbReference>
<dbReference type="Gene3D" id="3.30.70.2190">
    <property type="match status" value="1"/>
</dbReference>
<proteinExistence type="inferred from homology"/>
<dbReference type="InterPro" id="IPR016167">
    <property type="entry name" value="FAD-bd_PCMH_sub1"/>
</dbReference>
<dbReference type="InterPro" id="IPR006094">
    <property type="entry name" value="Oxid_FAD_bind_N"/>
</dbReference>
<evidence type="ECO:0000313" key="6">
    <source>
        <dbReference type="Proteomes" id="UP000002745"/>
    </source>
</evidence>
<evidence type="ECO:0000256" key="3">
    <source>
        <dbReference type="ARBA" id="ARBA00022827"/>
    </source>
</evidence>
<dbReference type="Pfam" id="PF02913">
    <property type="entry name" value="FAD-oxidase_C"/>
    <property type="match status" value="1"/>
</dbReference>
<dbReference type="InterPro" id="IPR016164">
    <property type="entry name" value="FAD-linked_Oxase-like_C"/>
</dbReference>
<keyword evidence="2" id="KW-0285">Flavoprotein</keyword>
<dbReference type="GO" id="GO:0003824">
    <property type="term" value="F:catalytic activity"/>
    <property type="evidence" value="ECO:0007669"/>
    <property type="project" value="InterPro"/>
</dbReference>
<evidence type="ECO:0000313" key="5">
    <source>
        <dbReference type="EMBL" id="ACT58839.1"/>
    </source>
</evidence>
<dbReference type="Gene3D" id="1.10.45.10">
    <property type="entry name" value="Vanillyl-alcohol Oxidase, Chain A, domain 4"/>
    <property type="match status" value="1"/>
</dbReference>
<dbReference type="EMBL" id="CP001678">
    <property type="protein sequence ID" value="ACT58839.1"/>
    <property type="molecule type" value="Genomic_DNA"/>
</dbReference>
<dbReference type="HOGENOM" id="CLU_017779_4_1_5"/>
<comment type="similarity">
    <text evidence="1">Belongs to the FAD-binding oxidoreductase/transferase type 4 family.</text>
</comment>
<dbReference type="RefSeq" id="WP_015826989.1">
    <property type="nucleotide sequence ID" value="NC_012982.1"/>
</dbReference>
<evidence type="ECO:0000259" key="4">
    <source>
        <dbReference type="PROSITE" id="PS51387"/>
    </source>
</evidence>
<dbReference type="AlphaFoldDB" id="C6XI13"/>
<keyword evidence="3" id="KW-0274">FAD</keyword>
<dbReference type="PROSITE" id="PS51387">
    <property type="entry name" value="FAD_PCMH"/>
    <property type="match status" value="1"/>
</dbReference>
<dbReference type="InterPro" id="IPR051264">
    <property type="entry name" value="FAD-oxidored/transferase_4"/>
</dbReference>
<dbReference type="OrthoDB" id="9811557at2"/>
<evidence type="ECO:0000256" key="1">
    <source>
        <dbReference type="ARBA" id="ARBA00008000"/>
    </source>
</evidence>
<dbReference type="Proteomes" id="UP000002745">
    <property type="component" value="Chromosome"/>
</dbReference>
<feature type="domain" description="FAD-binding PCMH-type" evidence="4">
    <location>
        <begin position="41"/>
        <end position="219"/>
    </location>
</feature>
<dbReference type="eggNOG" id="COG0277">
    <property type="taxonomic scope" value="Bacteria"/>
</dbReference>
<keyword evidence="6" id="KW-1185">Reference proteome</keyword>
<evidence type="ECO:0000256" key="2">
    <source>
        <dbReference type="ARBA" id="ARBA00022630"/>
    </source>
</evidence>
<dbReference type="InterPro" id="IPR016166">
    <property type="entry name" value="FAD-bd_PCMH"/>
</dbReference>
<dbReference type="Pfam" id="PF01565">
    <property type="entry name" value="FAD_binding_4"/>
    <property type="match status" value="1"/>
</dbReference>
<accession>C6XI13</accession>
<name>C6XI13_HIRBI</name>
<dbReference type="STRING" id="582402.Hbal_1147"/>